<gene>
    <name evidence="10" type="ORF">Ae201684_017418</name>
</gene>
<dbReference type="Gene3D" id="2.130.10.10">
    <property type="entry name" value="YVTN repeat-like/Quinoprotein amine dehydrogenase"/>
    <property type="match status" value="1"/>
</dbReference>
<dbReference type="EMBL" id="VJMJ01000296">
    <property type="protein sequence ID" value="KAF0723746.1"/>
    <property type="molecule type" value="Genomic_DNA"/>
</dbReference>
<dbReference type="PRINTS" id="PR00320">
    <property type="entry name" value="GPROTEINBRPT"/>
</dbReference>
<feature type="coiled-coil region" evidence="7">
    <location>
        <begin position="78"/>
        <end position="109"/>
    </location>
</feature>
<feature type="compositionally biased region" description="Low complexity" evidence="8">
    <location>
        <begin position="191"/>
        <end position="231"/>
    </location>
</feature>
<feature type="repeat" description="WD" evidence="6">
    <location>
        <begin position="361"/>
        <end position="400"/>
    </location>
</feature>
<feature type="repeat" description="WD" evidence="6">
    <location>
        <begin position="447"/>
        <end position="488"/>
    </location>
</feature>
<keyword evidence="5" id="KW-0804">Transcription</keyword>
<dbReference type="InterPro" id="IPR013890">
    <property type="entry name" value="Tscrpt_rep_Tup1_N"/>
</dbReference>
<feature type="repeat" description="WD" evidence="6">
    <location>
        <begin position="316"/>
        <end position="357"/>
    </location>
</feature>
<dbReference type="InterPro" id="IPR019775">
    <property type="entry name" value="WD40_repeat_CS"/>
</dbReference>
<dbReference type="SMART" id="SM00320">
    <property type="entry name" value="WD40"/>
    <property type="match status" value="7"/>
</dbReference>
<evidence type="ECO:0000256" key="1">
    <source>
        <dbReference type="ARBA" id="ARBA00022491"/>
    </source>
</evidence>
<evidence type="ECO:0000259" key="9">
    <source>
        <dbReference type="Pfam" id="PF08581"/>
    </source>
</evidence>
<keyword evidence="7" id="KW-0175">Coiled coil</keyword>
<organism evidence="10 11">
    <name type="scientific">Aphanomyces euteiches</name>
    <dbReference type="NCBI Taxonomy" id="100861"/>
    <lineage>
        <taxon>Eukaryota</taxon>
        <taxon>Sar</taxon>
        <taxon>Stramenopiles</taxon>
        <taxon>Oomycota</taxon>
        <taxon>Saprolegniomycetes</taxon>
        <taxon>Saprolegniales</taxon>
        <taxon>Verrucalvaceae</taxon>
        <taxon>Aphanomyces</taxon>
    </lineage>
</organism>
<proteinExistence type="predicted"/>
<dbReference type="PROSITE" id="PS50082">
    <property type="entry name" value="WD_REPEATS_2"/>
    <property type="match status" value="6"/>
</dbReference>
<dbReference type="PROSITE" id="PS50294">
    <property type="entry name" value="WD_REPEATS_REGION"/>
    <property type="match status" value="6"/>
</dbReference>
<evidence type="ECO:0000256" key="5">
    <source>
        <dbReference type="ARBA" id="ARBA00023163"/>
    </source>
</evidence>
<dbReference type="InterPro" id="IPR001680">
    <property type="entry name" value="WD40_rpt"/>
</dbReference>
<protein>
    <recommendedName>
        <fullName evidence="9">Transcriptional repressor Tup1 N-terminal domain-containing protein</fullName>
    </recommendedName>
</protein>
<reference evidence="10 11" key="1">
    <citation type="submission" date="2019-07" db="EMBL/GenBank/DDBJ databases">
        <title>Genomics analysis of Aphanomyces spp. identifies a new class of oomycete effector associated with host adaptation.</title>
        <authorList>
            <person name="Gaulin E."/>
        </authorList>
    </citation>
    <scope>NUCLEOTIDE SEQUENCE [LARGE SCALE GENOMIC DNA]</scope>
    <source>
        <strain evidence="10 11">ATCC 201684</strain>
    </source>
</reference>
<feature type="region of interest" description="Disordered" evidence="8">
    <location>
        <begin position="110"/>
        <end position="231"/>
    </location>
</feature>
<comment type="caution">
    <text evidence="10">The sequence shown here is derived from an EMBL/GenBank/DDBJ whole genome shotgun (WGS) entry which is preliminary data.</text>
</comment>
<dbReference type="PANTHER" id="PTHR19879">
    <property type="entry name" value="TRANSCRIPTION INITIATION FACTOR TFIID"/>
    <property type="match status" value="1"/>
</dbReference>
<dbReference type="SUPFAM" id="SSF50978">
    <property type="entry name" value="WD40 repeat-like"/>
    <property type="match status" value="1"/>
</dbReference>
<keyword evidence="3" id="KW-0677">Repeat</keyword>
<evidence type="ECO:0000256" key="6">
    <source>
        <dbReference type="PROSITE-ProRule" id="PRU00221"/>
    </source>
</evidence>
<dbReference type="Pfam" id="PF00400">
    <property type="entry name" value="WD40"/>
    <property type="match status" value="7"/>
</dbReference>
<keyword evidence="1" id="KW-0678">Repressor</keyword>
<evidence type="ECO:0000256" key="3">
    <source>
        <dbReference type="ARBA" id="ARBA00022737"/>
    </source>
</evidence>
<dbReference type="InterPro" id="IPR015943">
    <property type="entry name" value="WD40/YVTN_repeat-like_dom_sf"/>
</dbReference>
<feature type="compositionally biased region" description="Polar residues" evidence="8">
    <location>
        <begin position="8"/>
        <end position="30"/>
    </location>
</feature>
<keyword evidence="11" id="KW-1185">Reference proteome</keyword>
<dbReference type="InterPro" id="IPR036322">
    <property type="entry name" value="WD40_repeat_dom_sf"/>
</dbReference>
<evidence type="ECO:0000256" key="7">
    <source>
        <dbReference type="SAM" id="Coils"/>
    </source>
</evidence>
<dbReference type="Pfam" id="PF08581">
    <property type="entry name" value="Tup_N"/>
    <property type="match status" value="1"/>
</dbReference>
<dbReference type="PROSITE" id="PS00678">
    <property type="entry name" value="WD_REPEATS_1"/>
    <property type="match status" value="3"/>
</dbReference>
<dbReference type="OrthoDB" id="17410at2759"/>
<feature type="repeat" description="WD" evidence="6">
    <location>
        <begin position="405"/>
        <end position="446"/>
    </location>
</feature>
<keyword evidence="2 6" id="KW-0853">WD repeat</keyword>
<evidence type="ECO:0000313" key="10">
    <source>
        <dbReference type="EMBL" id="KAF0723746.1"/>
    </source>
</evidence>
<dbReference type="CDD" id="cd00200">
    <property type="entry name" value="WD40"/>
    <property type="match status" value="1"/>
</dbReference>
<feature type="repeat" description="WD" evidence="6">
    <location>
        <begin position="536"/>
        <end position="570"/>
    </location>
</feature>
<evidence type="ECO:0000313" key="11">
    <source>
        <dbReference type="Proteomes" id="UP000481153"/>
    </source>
</evidence>
<evidence type="ECO:0000256" key="8">
    <source>
        <dbReference type="SAM" id="MobiDB-lite"/>
    </source>
</evidence>
<dbReference type="VEuPathDB" id="FungiDB:AeMF1_004688"/>
<keyword evidence="4" id="KW-0805">Transcription regulation</keyword>
<feature type="region of interest" description="Disordered" evidence="8">
    <location>
        <begin position="1"/>
        <end position="32"/>
    </location>
</feature>
<dbReference type="InterPro" id="IPR020472">
    <property type="entry name" value="WD40_PAC1"/>
</dbReference>
<evidence type="ECO:0000256" key="4">
    <source>
        <dbReference type="ARBA" id="ARBA00023015"/>
    </source>
</evidence>
<dbReference type="PANTHER" id="PTHR19879:SF9">
    <property type="entry name" value="TRANSCRIPTION INITIATION FACTOR TFIID SUBUNIT 5"/>
    <property type="match status" value="1"/>
</dbReference>
<feature type="repeat" description="WD" evidence="6">
    <location>
        <begin position="494"/>
        <end position="535"/>
    </location>
</feature>
<dbReference type="Gene3D" id="1.20.5.340">
    <property type="match status" value="1"/>
</dbReference>
<accession>A0A6G0WAY6</accession>
<name>A0A6G0WAY6_9STRA</name>
<evidence type="ECO:0000256" key="2">
    <source>
        <dbReference type="ARBA" id="ARBA00022574"/>
    </source>
</evidence>
<sequence length="570" mass="60995">MYRPGPAPSTSSAPRQVNGAMNTRPPSSNGGVPAMAARVVDLLDSAKHEIDVVLQQLLVVQAEKVDLERKVTAQVAEMNAILQTVKTLEQNQRRMRQQYDEDIERLRRQVADGPPQQSSSAPSNNSAPFHLRGPDVPPRSAPMAFLPPRAPQLPSPSTRLPGLTPNLMPKEDSRGMHPPSITPNNTSNTRSLPSSPAAKKLKSSSSSPQPTSSPNAGATATPSTTTPAAPTSSKIKWTFTYASRPSSDSSNDPGDRPALDLVHTIDHTSVVCCVRFSSDGRYLATGSHETAQVFDVQSGARTFWAQRPPPTTSSSASEEDAYVRAVCFSPDGTKLVAGMPQHTVRLWDMHKDEGSSSPLSLVGHAAEIYSVDASHDLIVSGSADRSVRLWNMRSGTCQAILGKEEDGPGDAVTSVALSPDGKLVAAASLDKIVRIWDVETAKLMDRLEGHCDSVYAVAFAPDGKSVVSGSLDKNVMVWDVTMSGKTTTRPRMLLQGHKDFVLSVAYAADGRWIMSGSKDRSVVCWDPRLARSVLTLGGYRNSVISVHGSSTGSYVATGSGDSFACVWKLQ</sequence>
<dbReference type="AlphaFoldDB" id="A0A6G0WAY6"/>
<dbReference type="Proteomes" id="UP000481153">
    <property type="component" value="Unassembled WGS sequence"/>
</dbReference>
<feature type="compositionally biased region" description="Low complexity" evidence="8">
    <location>
        <begin position="114"/>
        <end position="128"/>
    </location>
</feature>
<feature type="domain" description="Transcriptional repressor Tup1 N-terminal" evidence="9">
    <location>
        <begin position="38"/>
        <end position="110"/>
    </location>
</feature>